<dbReference type="SMART" id="SM00507">
    <property type="entry name" value="HNHc"/>
    <property type="match status" value="1"/>
</dbReference>
<protein>
    <recommendedName>
        <fullName evidence="1">HNH nuclease domain-containing protein</fullName>
    </recommendedName>
</protein>
<name>A0A1G8DXX6_9MICO</name>
<proteinExistence type="predicted"/>
<reference evidence="2 3" key="1">
    <citation type="submission" date="2016-10" db="EMBL/GenBank/DDBJ databases">
        <authorList>
            <person name="de Groot N.N."/>
        </authorList>
    </citation>
    <scope>NUCLEOTIDE SEQUENCE [LARGE SCALE GENOMIC DNA]</scope>
    <source>
        <strain evidence="2 3">DSM 23142</strain>
    </source>
</reference>
<dbReference type="InterPro" id="IPR003615">
    <property type="entry name" value="HNH_nuc"/>
</dbReference>
<evidence type="ECO:0000313" key="2">
    <source>
        <dbReference type="EMBL" id="SDH62428.1"/>
    </source>
</evidence>
<dbReference type="EMBL" id="LT629692">
    <property type="protein sequence ID" value="SDH62428.1"/>
    <property type="molecule type" value="Genomic_DNA"/>
</dbReference>
<dbReference type="RefSeq" id="WP_091492876.1">
    <property type="nucleotide sequence ID" value="NZ_LT629692.1"/>
</dbReference>
<keyword evidence="3" id="KW-1185">Reference proteome</keyword>
<dbReference type="OrthoDB" id="5177627at2"/>
<evidence type="ECO:0000259" key="1">
    <source>
        <dbReference type="SMART" id="SM00507"/>
    </source>
</evidence>
<dbReference type="Proteomes" id="UP000199009">
    <property type="component" value="Chromosome I"/>
</dbReference>
<dbReference type="Pfam" id="PF02720">
    <property type="entry name" value="DUF222"/>
    <property type="match status" value="1"/>
</dbReference>
<evidence type="ECO:0000313" key="3">
    <source>
        <dbReference type="Proteomes" id="UP000199009"/>
    </source>
</evidence>
<dbReference type="AlphaFoldDB" id="A0A1G8DXX6"/>
<feature type="domain" description="HNH nuclease" evidence="1">
    <location>
        <begin position="385"/>
        <end position="438"/>
    </location>
</feature>
<gene>
    <name evidence="2" type="ORF">SAMN04489810_3478</name>
</gene>
<dbReference type="InterPro" id="IPR003870">
    <property type="entry name" value="DUF222"/>
</dbReference>
<sequence length="497" mass="53349">MAILSELREAVDAFAARSALDVERDELLAAVRVLSGDDLIDIAARAYAVIHTAQCVATVAAAVIAERSTREQGHGGLAAVKGHKTARDLVQAISGGTKADAARTVRLGESLLDGEPAGDAGVGARPAVVTPWHDPLRRAMLSGGLTAAQHDGIYRGLGEPPAAESSAVDSVLLREAWTLAATQLIAEAAHLSVEELARRARQVRDALDPAGLEERFARRYEARSFVRWTDAEGGRHARIDFDDDGGELIEAIIAAALRPRRGGPRFVAEDERRAADDLVADPRTNDQLTYDLMMGVLRAGALADAADVFGARQPGVRMVVVKDAVGPRDPFGRLIAAGNVEDGGNAIPGSMIERAICESGTVQITVDSCGNPLDVGREQRLFTPRQRIALAARDGGCRWPGCDVPASYCEAHHCDEWSADHGRTDIDRGILLCRHHHMMLHNNGWRIAREGKGEFMLHPPGSGAAGLESRVMASRSAVRWAWDPPPKRASWRERPAA</sequence>
<dbReference type="STRING" id="370764.SAMN04489810_3478"/>
<dbReference type="CDD" id="cd00085">
    <property type="entry name" value="HNHc"/>
    <property type="match status" value="1"/>
</dbReference>
<accession>A0A1G8DXX6</accession>
<organism evidence="2 3">
    <name type="scientific">Microbacterium pygmaeum</name>
    <dbReference type="NCBI Taxonomy" id="370764"/>
    <lineage>
        <taxon>Bacteria</taxon>
        <taxon>Bacillati</taxon>
        <taxon>Actinomycetota</taxon>
        <taxon>Actinomycetes</taxon>
        <taxon>Micrococcales</taxon>
        <taxon>Microbacteriaceae</taxon>
        <taxon>Microbacterium</taxon>
    </lineage>
</organism>